<organism evidence="1">
    <name type="scientific">Heligmosomoides polygyrus</name>
    <name type="common">Parasitic roundworm</name>
    <dbReference type="NCBI Taxonomy" id="6339"/>
    <lineage>
        <taxon>Eukaryota</taxon>
        <taxon>Metazoa</taxon>
        <taxon>Ecdysozoa</taxon>
        <taxon>Nematoda</taxon>
        <taxon>Chromadorea</taxon>
        <taxon>Rhabditida</taxon>
        <taxon>Rhabditina</taxon>
        <taxon>Rhabditomorpha</taxon>
        <taxon>Strongyloidea</taxon>
        <taxon>Heligmosomidae</taxon>
        <taxon>Heligmosomoides</taxon>
    </lineage>
</organism>
<evidence type="ECO:0000313" key="1">
    <source>
        <dbReference type="EMBL" id="VDO72026.1"/>
    </source>
</evidence>
<sequence length="37" mass="4202">MNTELNCTEFIRCADSGSEKMVPFQDTSSDTFFHVGR</sequence>
<reference evidence="1" key="1">
    <citation type="submission" date="2018-11" db="EMBL/GenBank/DDBJ databases">
        <authorList>
            <consortium name="Pathogen Informatics"/>
        </authorList>
    </citation>
    <scope>NUCLEOTIDE SEQUENCE [LARGE SCALE GENOMIC DNA]</scope>
</reference>
<accession>A0A3P7XE45</accession>
<name>A0A3P7XE45_HELPZ</name>
<dbReference type="EMBL" id="UZAH01025873">
    <property type="protein sequence ID" value="VDO72026.1"/>
    <property type="molecule type" value="Genomic_DNA"/>
</dbReference>
<protein>
    <submittedName>
        <fullName evidence="1">Uncharacterized protein</fullName>
    </submittedName>
</protein>
<proteinExistence type="predicted"/>
<dbReference type="OrthoDB" id="5827120at2759"/>
<gene>
    <name evidence="1" type="ORF">HPBE_LOCUS7380</name>
</gene>
<dbReference type="AlphaFoldDB" id="A0A3P7XE45"/>